<feature type="compositionally biased region" description="Basic residues" evidence="1">
    <location>
        <begin position="266"/>
        <end position="275"/>
    </location>
</feature>
<evidence type="ECO:0000313" key="4">
    <source>
        <dbReference type="Proteomes" id="UP000037136"/>
    </source>
</evidence>
<feature type="compositionally biased region" description="Basic and acidic residues" evidence="1">
    <location>
        <begin position="240"/>
        <end position="265"/>
    </location>
</feature>
<dbReference type="OrthoDB" id="5211263at2759"/>
<feature type="transmembrane region" description="Helical" evidence="2">
    <location>
        <begin position="129"/>
        <end position="153"/>
    </location>
</feature>
<evidence type="ECO:0000313" key="3">
    <source>
        <dbReference type="EMBL" id="PFH55232.1"/>
    </source>
</evidence>
<feature type="transmembrane region" description="Helical" evidence="2">
    <location>
        <begin position="104"/>
        <end position="123"/>
    </location>
</feature>
<name>A0A2A9P2Z4_OPHUN</name>
<dbReference type="EMBL" id="LAZP02001071">
    <property type="protein sequence ID" value="PFH55232.1"/>
    <property type="molecule type" value="Genomic_DNA"/>
</dbReference>
<gene>
    <name evidence="3" type="ORF">XA68_10325</name>
</gene>
<keyword evidence="2" id="KW-0472">Membrane</keyword>
<accession>A0A2A9P2Z4</accession>
<feature type="transmembrane region" description="Helical" evidence="2">
    <location>
        <begin position="65"/>
        <end position="84"/>
    </location>
</feature>
<feature type="region of interest" description="Disordered" evidence="1">
    <location>
        <begin position="223"/>
        <end position="275"/>
    </location>
</feature>
<dbReference type="Proteomes" id="UP000037136">
    <property type="component" value="Unassembled WGS sequence"/>
</dbReference>
<reference evidence="3 4" key="2">
    <citation type="journal article" date="2017" name="Sci. Rep.">
        <title>Ant-infecting Ophiocordyceps genomes reveal a high diversity of potential behavioral manipulation genes and a possible major role for enterotoxins.</title>
        <authorList>
            <person name="de Bekker C."/>
            <person name="Ohm R.A."/>
            <person name="Evans H.C."/>
            <person name="Brachmann A."/>
            <person name="Hughes D.P."/>
        </authorList>
    </citation>
    <scope>NUCLEOTIDE SEQUENCE [LARGE SCALE GENOMIC DNA]</scope>
    <source>
        <strain evidence="3 4">SC16a</strain>
    </source>
</reference>
<proteinExistence type="predicted"/>
<protein>
    <submittedName>
        <fullName evidence="3">Uncharacterized protein</fullName>
    </submittedName>
</protein>
<evidence type="ECO:0000256" key="2">
    <source>
        <dbReference type="SAM" id="Phobius"/>
    </source>
</evidence>
<evidence type="ECO:0000256" key="1">
    <source>
        <dbReference type="SAM" id="MobiDB-lite"/>
    </source>
</evidence>
<keyword evidence="2" id="KW-0812">Transmembrane</keyword>
<reference evidence="3 4" key="1">
    <citation type="journal article" date="2015" name="BMC Genomics">
        <title>Gene expression during zombie ant biting behavior reflects the complexity underlying fungal parasitic behavioral manipulation.</title>
        <authorList>
            <person name="de Bekker C."/>
            <person name="Ohm R.A."/>
            <person name="Loreto R.G."/>
            <person name="Sebastian A."/>
            <person name="Albert I."/>
            <person name="Merrow M."/>
            <person name="Brachmann A."/>
            <person name="Hughes D.P."/>
        </authorList>
    </citation>
    <scope>NUCLEOTIDE SEQUENCE [LARGE SCALE GENOMIC DNA]</scope>
    <source>
        <strain evidence="3 4">SC16a</strain>
    </source>
</reference>
<organism evidence="3 4">
    <name type="scientific">Ophiocordyceps unilateralis</name>
    <name type="common">Zombie-ant fungus</name>
    <name type="synonym">Torrubia unilateralis</name>
    <dbReference type="NCBI Taxonomy" id="268505"/>
    <lineage>
        <taxon>Eukaryota</taxon>
        <taxon>Fungi</taxon>
        <taxon>Dikarya</taxon>
        <taxon>Ascomycota</taxon>
        <taxon>Pezizomycotina</taxon>
        <taxon>Sordariomycetes</taxon>
        <taxon>Hypocreomycetidae</taxon>
        <taxon>Hypocreales</taxon>
        <taxon>Ophiocordycipitaceae</taxon>
        <taxon>Ophiocordyceps</taxon>
    </lineage>
</organism>
<sequence>MVNARARFDGAKWSPDVLLPLWALQLMLSMSMAGMFSWRIADTTAAASRHEGGGGGGVETAELELAWQIVNIVMATAIAGCTFFEMAKFVGEALTPWTMVLTHLIKLVCAVVVLVVDIAVYVLGQDARYSLVGIGLDLSLIVCVLALGLYAALIHRRTCAYDGYTRPFNVKSYGFSDELQSSTSFVPSIRSRRFSLRAGSVSYDKRASSSSLASTRQLLPSSGLFEIDSTPPVGQTSYSHRRDTQFDERARHASCGSHDDDDHVSPRRKHGPCRC</sequence>
<keyword evidence="4" id="KW-1185">Reference proteome</keyword>
<dbReference type="AlphaFoldDB" id="A0A2A9P2Z4"/>
<keyword evidence="2" id="KW-1133">Transmembrane helix</keyword>
<comment type="caution">
    <text evidence="3">The sequence shown here is derived from an EMBL/GenBank/DDBJ whole genome shotgun (WGS) entry which is preliminary data.</text>
</comment>